<dbReference type="InterPro" id="IPR000182">
    <property type="entry name" value="GNAT_dom"/>
</dbReference>
<dbReference type="SUPFAM" id="SSF52374">
    <property type="entry name" value="Nucleotidylyl transferase"/>
    <property type="match status" value="1"/>
</dbReference>
<dbReference type="SUPFAM" id="SSF55729">
    <property type="entry name" value="Acyl-CoA N-acyltransferases (Nat)"/>
    <property type="match status" value="1"/>
</dbReference>
<dbReference type="EMBL" id="JAJHJB010000010">
    <property type="protein sequence ID" value="MCC5465636.1"/>
    <property type="molecule type" value="Genomic_DNA"/>
</dbReference>
<dbReference type="RefSeq" id="WP_229534870.1">
    <property type="nucleotide sequence ID" value="NZ_JAJHJB010000010.1"/>
</dbReference>
<keyword evidence="3 5" id="KW-0436">Ligase</keyword>
<keyword evidence="1 3" id="KW-0547">Nucleotide-binding</keyword>
<evidence type="ECO:0000256" key="2">
    <source>
        <dbReference type="ARBA" id="ARBA00022840"/>
    </source>
</evidence>
<protein>
    <recommendedName>
        <fullName evidence="3">[Citrate [pro-3S]-lyase] ligase</fullName>
        <ecNumber evidence="3">6.2.1.22</ecNumber>
    </recommendedName>
</protein>
<comment type="function">
    <text evidence="3">Acetylation of prosthetic group (2-(5''-phosphoribosyl)-3'-dephosphocoenzyme-A) of the gamma subunit of citrate lyase.</text>
</comment>
<name>A0ABS8HR33_9FIRM</name>
<dbReference type="NCBIfam" id="TIGR00124">
    <property type="entry name" value="cit_ly_ligase"/>
    <property type="match status" value="1"/>
</dbReference>
<comment type="catalytic activity">
    <reaction evidence="3">
        <text>holo-[citrate lyase ACP] + acetate + ATP = acetyl-[citrate lyase ACP] + AMP + diphosphate</text>
        <dbReference type="Rhea" id="RHEA:23788"/>
        <dbReference type="Rhea" id="RHEA-COMP:10158"/>
        <dbReference type="Rhea" id="RHEA-COMP:13710"/>
        <dbReference type="ChEBI" id="CHEBI:30089"/>
        <dbReference type="ChEBI" id="CHEBI:30616"/>
        <dbReference type="ChEBI" id="CHEBI:33019"/>
        <dbReference type="ChEBI" id="CHEBI:82683"/>
        <dbReference type="ChEBI" id="CHEBI:137976"/>
        <dbReference type="ChEBI" id="CHEBI:456215"/>
        <dbReference type="EC" id="6.2.1.22"/>
    </reaction>
</comment>
<keyword evidence="6" id="KW-1185">Reference proteome</keyword>
<dbReference type="PANTHER" id="PTHR40599:SF1">
    <property type="entry name" value="[CITRATE [PRO-3S]-LYASE] LIGASE"/>
    <property type="match status" value="1"/>
</dbReference>
<dbReference type="Pfam" id="PF08218">
    <property type="entry name" value="Citrate_ly_lig"/>
    <property type="match status" value="1"/>
</dbReference>
<proteinExistence type="predicted"/>
<feature type="domain" description="N-acetyltransferase" evidence="4">
    <location>
        <begin position="1"/>
        <end position="129"/>
    </location>
</feature>
<sequence length="349" mass="38372">MLWGTMEERVINLNNARQVSAVREFLSRFSLTFTEQVDYTIALYKEDSIVATGSFSGEVLRNIAIDESLQGEGLTSAVVSHLMQEAGRRGIYHYFIFTKPDKAHLFSALGFKEVGRADPYAVLLEAGIGSIDSYCKAMAALTAHLPSGKRAGLVVNCNPFTLGHQAVIAKAAKENAAVVVLVVSEEGSVFPFDIRFSLVKQGLADYDNVVVLPGGKYIVSAATFPGYFTKGDETVTAQTRLDATIFAKHIAPAMGITCRYMGDEPYCLVTKAYNQAMLDILPQHRIDVLEMPRISVQGNAVSASRVRELLRQEGWEEIRTLVPDTTYQFLRSPAAIPIIEKIQSSISRH</sequence>
<evidence type="ECO:0000256" key="1">
    <source>
        <dbReference type="ARBA" id="ARBA00022741"/>
    </source>
</evidence>
<evidence type="ECO:0000259" key="4">
    <source>
        <dbReference type="PROSITE" id="PS51186"/>
    </source>
</evidence>
<dbReference type="Gene3D" id="3.40.630.30">
    <property type="match status" value="1"/>
</dbReference>
<dbReference type="EC" id="6.2.1.22" evidence="3"/>
<accession>A0ABS8HR33</accession>
<gene>
    <name evidence="5" type="primary">citC</name>
    <name evidence="5" type="ORF">LMF89_09750</name>
</gene>
<evidence type="ECO:0000313" key="5">
    <source>
        <dbReference type="EMBL" id="MCC5465636.1"/>
    </source>
</evidence>
<dbReference type="PROSITE" id="PS51186">
    <property type="entry name" value="GNAT"/>
    <property type="match status" value="1"/>
</dbReference>
<keyword evidence="2 3" id="KW-0067">ATP-binding</keyword>
<comment type="caution">
    <text evidence="5">The sequence shown here is derived from an EMBL/GenBank/DDBJ whole genome shotgun (WGS) entry which is preliminary data.</text>
</comment>
<dbReference type="InterPro" id="IPR016181">
    <property type="entry name" value="Acyl_CoA_acyltransferase"/>
</dbReference>
<reference evidence="5" key="1">
    <citation type="submission" date="2021-11" db="EMBL/GenBank/DDBJ databases">
        <title>Description of a new species Pelosinus isolated from the bottom sediments of Lake Baikal.</title>
        <authorList>
            <person name="Zakharyuk A."/>
        </authorList>
    </citation>
    <scope>NUCLEOTIDE SEQUENCE</scope>
    <source>
        <strain evidence="5">Bkl1</strain>
    </source>
</reference>
<dbReference type="Gene3D" id="3.40.50.620">
    <property type="entry name" value="HUPs"/>
    <property type="match status" value="1"/>
</dbReference>
<dbReference type="Proteomes" id="UP001165492">
    <property type="component" value="Unassembled WGS sequence"/>
</dbReference>
<evidence type="ECO:0000256" key="3">
    <source>
        <dbReference type="PIRNR" id="PIRNR005751"/>
    </source>
</evidence>
<dbReference type="GO" id="GO:0008771">
    <property type="term" value="F:[citrate (pro-3S)-lyase] ligase activity"/>
    <property type="evidence" value="ECO:0007669"/>
    <property type="project" value="UniProtKB-EC"/>
</dbReference>
<dbReference type="InterPro" id="IPR014729">
    <property type="entry name" value="Rossmann-like_a/b/a_fold"/>
</dbReference>
<organism evidence="5 6">
    <name type="scientific">Pelosinus baikalensis</name>
    <dbReference type="NCBI Taxonomy" id="2892015"/>
    <lineage>
        <taxon>Bacteria</taxon>
        <taxon>Bacillati</taxon>
        <taxon>Bacillota</taxon>
        <taxon>Negativicutes</taxon>
        <taxon>Selenomonadales</taxon>
        <taxon>Sporomusaceae</taxon>
        <taxon>Pelosinus</taxon>
    </lineage>
</organism>
<dbReference type="PANTHER" id="PTHR40599">
    <property type="entry name" value="[CITRATE [PRO-3S]-LYASE] LIGASE"/>
    <property type="match status" value="1"/>
</dbReference>
<dbReference type="InterPro" id="IPR005216">
    <property type="entry name" value="Citrate_lyase_ligase"/>
</dbReference>
<evidence type="ECO:0000313" key="6">
    <source>
        <dbReference type="Proteomes" id="UP001165492"/>
    </source>
</evidence>
<dbReference type="PIRSF" id="PIRSF005751">
    <property type="entry name" value="Acet_citr_lig"/>
    <property type="match status" value="1"/>
</dbReference>
<dbReference type="SMART" id="SM00764">
    <property type="entry name" value="Citrate_ly_lig"/>
    <property type="match status" value="1"/>
</dbReference>
<dbReference type="InterPro" id="IPR013166">
    <property type="entry name" value="Citrate_lyase_ligase_C"/>
</dbReference>